<keyword evidence="3" id="KW-0804">Transcription</keyword>
<dbReference type="Gene3D" id="1.20.120.530">
    <property type="entry name" value="GntR ligand-binding domain-like"/>
    <property type="match status" value="1"/>
</dbReference>
<dbReference type="Pfam" id="PF07729">
    <property type="entry name" value="FCD"/>
    <property type="match status" value="1"/>
</dbReference>
<evidence type="ECO:0000256" key="2">
    <source>
        <dbReference type="ARBA" id="ARBA00023125"/>
    </source>
</evidence>
<feature type="domain" description="HTH gntR-type" evidence="4">
    <location>
        <begin position="5"/>
        <end position="72"/>
    </location>
</feature>
<dbReference type="GO" id="GO:0003700">
    <property type="term" value="F:DNA-binding transcription factor activity"/>
    <property type="evidence" value="ECO:0007669"/>
    <property type="project" value="InterPro"/>
</dbReference>
<dbReference type="InterPro" id="IPR008920">
    <property type="entry name" value="TF_FadR/GntR_C"/>
</dbReference>
<dbReference type="CDD" id="cd07377">
    <property type="entry name" value="WHTH_GntR"/>
    <property type="match status" value="1"/>
</dbReference>
<comment type="caution">
    <text evidence="5">The sequence shown here is derived from an EMBL/GenBank/DDBJ whole genome shotgun (WGS) entry which is preliminary data.</text>
</comment>
<evidence type="ECO:0000259" key="4">
    <source>
        <dbReference type="PROSITE" id="PS50949"/>
    </source>
</evidence>
<dbReference type="Gene3D" id="1.10.10.10">
    <property type="entry name" value="Winged helix-like DNA-binding domain superfamily/Winged helix DNA-binding domain"/>
    <property type="match status" value="1"/>
</dbReference>
<dbReference type="InterPro" id="IPR000524">
    <property type="entry name" value="Tscrpt_reg_HTH_GntR"/>
</dbReference>
<proteinExistence type="predicted"/>
<dbReference type="AlphaFoldDB" id="A0A2S4RWE4"/>
<gene>
    <name evidence="5" type="ORF">C3430_16035</name>
</gene>
<dbReference type="PROSITE" id="PS50949">
    <property type="entry name" value="HTH_GNTR"/>
    <property type="match status" value="1"/>
</dbReference>
<evidence type="ECO:0000313" key="6">
    <source>
        <dbReference type="Proteomes" id="UP000237003"/>
    </source>
</evidence>
<dbReference type="RefSeq" id="WP_103777307.1">
    <property type="nucleotide sequence ID" value="NZ_JALNMK010000006.1"/>
</dbReference>
<dbReference type="PANTHER" id="PTHR43537:SF45">
    <property type="entry name" value="GNTR FAMILY REGULATORY PROTEIN"/>
    <property type="match status" value="1"/>
</dbReference>
<dbReference type="SMART" id="SM00345">
    <property type="entry name" value="HTH_GNTR"/>
    <property type="match status" value="1"/>
</dbReference>
<protein>
    <submittedName>
        <fullName evidence="5">GntR family transcriptional regulator</fullName>
    </submittedName>
</protein>
<dbReference type="OrthoDB" id="8689330at2"/>
<sequence>MNPPVNKMNQAYEAIESMIIFQDLAPGSMVSEAQLMELTGFGRSPVREALQRLANDRLVEIYPYKGVFIPAISVEVQLKVLELRRCVGEFAVRLATRRGTHQQKKEMLQLAESFEAIHDISHMRQFGALLKQAYALIGLAAENEYLQPCLSPLQGLSSRFWFAQLSASNQHELVKASQLNAVMLRNICHGDEELAASASKNVNDYFTEFTYKVLAR</sequence>
<keyword evidence="1" id="KW-0805">Transcription regulation</keyword>
<organism evidence="5 6">
    <name type="scientific">Citrobacter amalonaticus</name>
    <dbReference type="NCBI Taxonomy" id="35703"/>
    <lineage>
        <taxon>Bacteria</taxon>
        <taxon>Pseudomonadati</taxon>
        <taxon>Pseudomonadota</taxon>
        <taxon>Gammaproteobacteria</taxon>
        <taxon>Enterobacterales</taxon>
        <taxon>Enterobacteriaceae</taxon>
        <taxon>Citrobacter</taxon>
    </lineage>
</organism>
<dbReference type="SUPFAM" id="SSF48008">
    <property type="entry name" value="GntR ligand-binding domain-like"/>
    <property type="match status" value="1"/>
</dbReference>
<keyword evidence="2" id="KW-0238">DNA-binding</keyword>
<dbReference type="InterPro" id="IPR036390">
    <property type="entry name" value="WH_DNA-bd_sf"/>
</dbReference>
<evidence type="ECO:0000256" key="3">
    <source>
        <dbReference type="ARBA" id="ARBA00023163"/>
    </source>
</evidence>
<dbReference type="Pfam" id="PF00392">
    <property type="entry name" value="GntR"/>
    <property type="match status" value="1"/>
</dbReference>
<accession>A0A2S4RWE4</accession>
<name>A0A2S4RWE4_CITAM</name>
<dbReference type="EMBL" id="PQLX01000005">
    <property type="protein sequence ID" value="POU64678.1"/>
    <property type="molecule type" value="Genomic_DNA"/>
</dbReference>
<dbReference type="PANTHER" id="PTHR43537">
    <property type="entry name" value="TRANSCRIPTIONAL REGULATOR, GNTR FAMILY"/>
    <property type="match status" value="1"/>
</dbReference>
<evidence type="ECO:0000313" key="5">
    <source>
        <dbReference type="EMBL" id="POU64678.1"/>
    </source>
</evidence>
<reference evidence="5 6" key="1">
    <citation type="submission" date="2018-01" db="EMBL/GenBank/DDBJ databases">
        <title>Complete genome sequences of 14 Citrobacter spp. isolated from plant in Canada.</title>
        <authorList>
            <person name="Bhandare S.G."/>
            <person name="Colavecchio A."/>
            <person name="Jeukens J."/>
            <person name="Emond-Rheault J.-G."/>
            <person name="Freschi L."/>
            <person name="Hamel J."/>
            <person name="Kukavica-Ibrulj I."/>
            <person name="Levesque R."/>
            <person name="Goodridge L."/>
        </authorList>
    </citation>
    <scope>NUCLEOTIDE SEQUENCE [LARGE SCALE GENOMIC DNA]</scope>
    <source>
        <strain evidence="5 6">S1285</strain>
    </source>
</reference>
<dbReference type="GO" id="GO:0003677">
    <property type="term" value="F:DNA binding"/>
    <property type="evidence" value="ECO:0007669"/>
    <property type="project" value="UniProtKB-KW"/>
</dbReference>
<dbReference type="InterPro" id="IPR011711">
    <property type="entry name" value="GntR_C"/>
</dbReference>
<evidence type="ECO:0000256" key="1">
    <source>
        <dbReference type="ARBA" id="ARBA00023015"/>
    </source>
</evidence>
<dbReference type="Proteomes" id="UP000237003">
    <property type="component" value="Unassembled WGS sequence"/>
</dbReference>
<dbReference type="InterPro" id="IPR036388">
    <property type="entry name" value="WH-like_DNA-bd_sf"/>
</dbReference>
<dbReference type="SUPFAM" id="SSF46785">
    <property type="entry name" value="Winged helix' DNA-binding domain"/>
    <property type="match status" value="1"/>
</dbReference>